<dbReference type="InterPro" id="IPR029026">
    <property type="entry name" value="tRNA_m1G_MTases_N"/>
</dbReference>
<gene>
    <name evidence="4" type="ORF">CO690_05765</name>
</gene>
<dbReference type="GO" id="GO:0006396">
    <property type="term" value="P:RNA processing"/>
    <property type="evidence" value="ECO:0007669"/>
    <property type="project" value="InterPro"/>
</dbReference>
<dbReference type="InterPro" id="IPR051259">
    <property type="entry name" value="rRNA_Methyltransferase"/>
</dbReference>
<dbReference type="Gene3D" id="3.40.1280.10">
    <property type="match status" value="1"/>
</dbReference>
<dbReference type="RefSeq" id="WP_096740901.1">
    <property type="nucleotide sequence ID" value="NZ_CAUVGC010000014.1"/>
</dbReference>
<evidence type="ECO:0000256" key="1">
    <source>
        <dbReference type="ARBA" id="ARBA00022603"/>
    </source>
</evidence>
<dbReference type="InterPro" id="IPR001537">
    <property type="entry name" value="SpoU_MeTrfase"/>
</dbReference>
<reference evidence="5" key="1">
    <citation type="submission" date="2017-09" db="EMBL/GenBank/DDBJ databases">
        <title>FDA dAtabase for Regulatory Grade micrObial Sequences (FDA-ARGOS): Supporting development and validation of Infectious Disease Dx tests.</title>
        <authorList>
            <person name="Minogue T."/>
            <person name="Wolcott M."/>
            <person name="Wasieloski L."/>
            <person name="Aguilar W."/>
            <person name="Moore D."/>
            <person name="Tallon L."/>
            <person name="Sadzewicz L."/>
            <person name="Ott S."/>
            <person name="Zhao X."/>
            <person name="Nagaraj S."/>
            <person name="Vavikolanu K."/>
            <person name="Aluvathingal J."/>
            <person name="Nadendla S."/>
            <person name="Sichtig H."/>
        </authorList>
    </citation>
    <scope>NUCLEOTIDE SEQUENCE [LARGE SCALE GENOMIC DNA]</scope>
    <source>
        <strain evidence="5">FDAARGOS_369</strain>
    </source>
</reference>
<protein>
    <submittedName>
        <fullName evidence="4">rRNA methyltransferase</fullName>
    </submittedName>
</protein>
<dbReference type="AlphaFoldDB" id="A0A291DFI1"/>
<feature type="domain" description="tRNA/rRNA methyltransferase SpoU type" evidence="3">
    <location>
        <begin position="107"/>
        <end position="243"/>
    </location>
</feature>
<dbReference type="EMBL" id="CP023510">
    <property type="protein sequence ID" value="ATF63208.1"/>
    <property type="molecule type" value="Genomic_DNA"/>
</dbReference>
<keyword evidence="2 4" id="KW-0808">Transferase</keyword>
<dbReference type="Pfam" id="PF00588">
    <property type="entry name" value="SpoU_methylase"/>
    <property type="match status" value="1"/>
</dbReference>
<name>A0A291DFI1_9MICC</name>
<dbReference type="Proteomes" id="UP000218628">
    <property type="component" value="Chromosome"/>
</dbReference>
<dbReference type="PANTHER" id="PTHR43191">
    <property type="entry name" value="RRNA METHYLTRANSFERASE 3"/>
    <property type="match status" value="1"/>
</dbReference>
<evidence type="ECO:0000256" key="2">
    <source>
        <dbReference type="ARBA" id="ARBA00022679"/>
    </source>
</evidence>
<accession>A0A291DFI1</accession>
<dbReference type="SUPFAM" id="SSF75217">
    <property type="entry name" value="alpha/beta knot"/>
    <property type="match status" value="1"/>
</dbReference>
<evidence type="ECO:0000313" key="4">
    <source>
        <dbReference type="EMBL" id="ATF63208.1"/>
    </source>
</evidence>
<dbReference type="GO" id="GO:0032259">
    <property type="term" value="P:methylation"/>
    <property type="evidence" value="ECO:0007669"/>
    <property type="project" value="UniProtKB-KW"/>
</dbReference>
<dbReference type="InterPro" id="IPR029028">
    <property type="entry name" value="Alpha/beta_knot_MTases"/>
</dbReference>
<evidence type="ECO:0000259" key="3">
    <source>
        <dbReference type="Pfam" id="PF00588"/>
    </source>
</evidence>
<sequence>MALWAPVVALVVGVKVVVMVENREAAEAVPAEAVPADAAVAEAVEGTEQGTARFEVGVGPWEGPWPEGDHWDEELLREGDRRNVVDKYRYWSMDAIIADLDTRRHDFHVAIENWQHDLNIGTVVRTANAMLAKEVHIIGRRRWNRRGAMVTDRYQHVRHHPTIEDFVAWAQAEGLEIIGIDIFPDSVPLETYDLPKKCVLVFGQEGPGLSEELHAAARDTLSIEQFGSTRSMNAATAAGIAMHAWVRRHVFGQIPS</sequence>
<keyword evidence="1 4" id="KW-0489">Methyltransferase</keyword>
<evidence type="ECO:0000313" key="5">
    <source>
        <dbReference type="Proteomes" id="UP000218628"/>
    </source>
</evidence>
<dbReference type="PANTHER" id="PTHR43191:SF2">
    <property type="entry name" value="RRNA METHYLTRANSFERASE 3, MITOCHONDRIAL"/>
    <property type="match status" value="1"/>
</dbReference>
<proteinExistence type="predicted"/>
<dbReference type="GO" id="GO:0003723">
    <property type="term" value="F:RNA binding"/>
    <property type="evidence" value="ECO:0007669"/>
    <property type="project" value="InterPro"/>
</dbReference>
<dbReference type="GO" id="GO:0008173">
    <property type="term" value="F:RNA methyltransferase activity"/>
    <property type="evidence" value="ECO:0007669"/>
    <property type="project" value="InterPro"/>
</dbReference>
<dbReference type="CDD" id="cd18096">
    <property type="entry name" value="SpoU-like"/>
    <property type="match status" value="1"/>
</dbReference>
<organism evidence="4 5">
    <name type="scientific">Rothia mucilaginosa</name>
    <dbReference type="NCBI Taxonomy" id="43675"/>
    <lineage>
        <taxon>Bacteria</taxon>
        <taxon>Bacillati</taxon>
        <taxon>Actinomycetota</taxon>
        <taxon>Actinomycetes</taxon>
        <taxon>Micrococcales</taxon>
        <taxon>Micrococcaceae</taxon>
        <taxon>Rothia</taxon>
    </lineage>
</organism>